<dbReference type="AlphaFoldDB" id="A0A857KVT9"/>
<keyword evidence="2" id="KW-0812">Transmembrane</keyword>
<dbReference type="EMBL" id="CP045810">
    <property type="protein sequence ID" value="QHN38207.1"/>
    <property type="molecule type" value="Genomic_DNA"/>
</dbReference>
<organism evidence="3">
    <name type="scientific">Gordonia amarae</name>
    <dbReference type="NCBI Taxonomy" id="36821"/>
    <lineage>
        <taxon>Bacteria</taxon>
        <taxon>Bacillati</taxon>
        <taxon>Actinomycetota</taxon>
        <taxon>Actinomycetes</taxon>
        <taxon>Mycobacteriales</taxon>
        <taxon>Gordoniaceae</taxon>
        <taxon>Gordonia</taxon>
    </lineage>
</organism>
<feature type="region of interest" description="Disordered" evidence="1">
    <location>
        <begin position="79"/>
        <end position="119"/>
    </location>
</feature>
<feature type="compositionally biased region" description="Basic and acidic residues" evidence="1">
    <location>
        <begin position="33"/>
        <end position="49"/>
    </location>
</feature>
<feature type="compositionally biased region" description="Basic and acidic residues" evidence="1">
    <location>
        <begin position="88"/>
        <end position="98"/>
    </location>
</feature>
<keyword evidence="2" id="KW-1133">Transmembrane helix</keyword>
<protein>
    <submittedName>
        <fullName evidence="3">Uncharacterized protein</fullName>
    </submittedName>
</protein>
<dbReference type="RefSeq" id="WP_005185183.1">
    <property type="nucleotide sequence ID" value="NZ_CP045804.1"/>
</dbReference>
<gene>
    <name evidence="3" type="ORF">GII30_02550</name>
</gene>
<proteinExistence type="predicted"/>
<feature type="region of interest" description="Disordered" evidence="1">
    <location>
        <begin position="1"/>
        <end position="53"/>
    </location>
</feature>
<feature type="region of interest" description="Disordered" evidence="1">
    <location>
        <begin position="281"/>
        <end position="306"/>
    </location>
</feature>
<name>A0A857KVT9_9ACTN</name>
<sequence>MAKYVDENGEPIDPEDLDGYEAVDLAASQAKPPSDERAVEEGPAAREGRPAAGRRRWPVIAGAAFVVAVTAGAVVLTRMEPPTPKPSISERVEAKSSEVRQSVAPSSSTAASSSAPEPVAGVGCGESEILAAVWKDGAAAPGTQLRVVEAIDMPVGFATREDEAGQRAQRVILQLSDERLGVYIASTESAQSNGKALWWKVPVAISGGFSVLGEAYGDGNDKDALRACKTIDEGAYRVVGEGGSDDHPTAVSLIKPIRAFGGELTSYALIGDKLAKIQIERTPAESSGGDDETGEGGSSSSAVPSK</sequence>
<feature type="transmembrane region" description="Helical" evidence="2">
    <location>
        <begin position="57"/>
        <end position="76"/>
    </location>
</feature>
<evidence type="ECO:0000256" key="1">
    <source>
        <dbReference type="SAM" id="MobiDB-lite"/>
    </source>
</evidence>
<keyword evidence="2" id="KW-0472">Membrane</keyword>
<reference evidence="3" key="1">
    <citation type="journal article" date="2021" name="Nat. Microbiol.">
        <title>Cocultivation of an ultrasmall environmental parasitic bacterium with lytic ability against bacteria associated with wastewater foams.</title>
        <authorList>
            <person name="Batinovic S."/>
            <person name="Rose J.J.A."/>
            <person name="Ratcliffe J."/>
            <person name="Seviour R.J."/>
            <person name="Petrovski S."/>
        </authorList>
    </citation>
    <scope>NUCLEOTIDE SEQUENCE</scope>
    <source>
        <strain evidence="3">CON44</strain>
    </source>
</reference>
<feature type="compositionally biased region" description="Acidic residues" evidence="1">
    <location>
        <begin position="7"/>
        <end position="21"/>
    </location>
</feature>
<evidence type="ECO:0000313" key="3">
    <source>
        <dbReference type="EMBL" id="QHN38207.1"/>
    </source>
</evidence>
<feature type="compositionally biased region" description="Low complexity" evidence="1">
    <location>
        <begin position="102"/>
        <end position="119"/>
    </location>
</feature>
<evidence type="ECO:0000256" key="2">
    <source>
        <dbReference type="SAM" id="Phobius"/>
    </source>
</evidence>
<accession>A0A857KVT9</accession>